<feature type="DNA-binding region" description="H-T-H motif" evidence="2">
    <location>
        <begin position="24"/>
        <end position="43"/>
    </location>
</feature>
<dbReference type="SUPFAM" id="SSF46689">
    <property type="entry name" value="Homeodomain-like"/>
    <property type="match status" value="1"/>
</dbReference>
<dbReference type="AlphaFoldDB" id="A0A1E3L3X1"/>
<protein>
    <recommendedName>
        <fullName evidence="3">HTH tetR-type domain-containing protein</fullName>
    </recommendedName>
</protein>
<accession>A0A1E3L3X1</accession>
<evidence type="ECO:0000259" key="3">
    <source>
        <dbReference type="PROSITE" id="PS50977"/>
    </source>
</evidence>
<evidence type="ECO:0000313" key="5">
    <source>
        <dbReference type="Proteomes" id="UP000094578"/>
    </source>
</evidence>
<dbReference type="PATRIC" id="fig|1886670.3.peg.2404"/>
<dbReference type="InterPro" id="IPR009057">
    <property type="entry name" value="Homeodomain-like_sf"/>
</dbReference>
<dbReference type="EMBL" id="MDER01000039">
    <property type="protein sequence ID" value="ODP28374.1"/>
    <property type="molecule type" value="Genomic_DNA"/>
</dbReference>
<dbReference type="PROSITE" id="PS50977">
    <property type="entry name" value="HTH_TETR_2"/>
    <property type="match status" value="1"/>
</dbReference>
<dbReference type="Pfam" id="PF00440">
    <property type="entry name" value="TetR_N"/>
    <property type="match status" value="1"/>
</dbReference>
<proteinExistence type="predicted"/>
<name>A0A1E3L3X1_9BACL</name>
<dbReference type="PANTHER" id="PTHR43479:SF11">
    <property type="entry name" value="ACREF_ENVCD OPERON REPRESSOR-RELATED"/>
    <property type="match status" value="1"/>
</dbReference>
<keyword evidence="5" id="KW-1185">Reference proteome</keyword>
<dbReference type="PRINTS" id="PR00455">
    <property type="entry name" value="HTHTETR"/>
</dbReference>
<dbReference type="STRING" id="1886670.PTI45_02364"/>
<evidence type="ECO:0000313" key="4">
    <source>
        <dbReference type="EMBL" id="ODP28374.1"/>
    </source>
</evidence>
<organism evidence="4 5">
    <name type="scientific">Paenibacillus nuruki</name>
    <dbReference type="NCBI Taxonomy" id="1886670"/>
    <lineage>
        <taxon>Bacteria</taxon>
        <taxon>Bacillati</taxon>
        <taxon>Bacillota</taxon>
        <taxon>Bacilli</taxon>
        <taxon>Bacillales</taxon>
        <taxon>Paenibacillaceae</taxon>
        <taxon>Paenibacillus</taxon>
    </lineage>
</organism>
<evidence type="ECO:0000256" key="2">
    <source>
        <dbReference type="PROSITE-ProRule" id="PRU00335"/>
    </source>
</evidence>
<reference evidence="4 5" key="1">
    <citation type="submission" date="2016-08" db="EMBL/GenBank/DDBJ databases">
        <title>Genome sequencing of Paenibacillus sp. TI45-13ar, isolated from Korean traditional nuruk.</title>
        <authorList>
            <person name="Kim S.-J."/>
        </authorList>
    </citation>
    <scope>NUCLEOTIDE SEQUENCE [LARGE SCALE GENOMIC DNA]</scope>
    <source>
        <strain evidence="4 5">TI45-13ar</strain>
    </source>
</reference>
<dbReference type="Gene3D" id="1.10.357.10">
    <property type="entry name" value="Tetracycline Repressor, domain 2"/>
    <property type="match status" value="1"/>
</dbReference>
<evidence type="ECO:0000256" key="1">
    <source>
        <dbReference type="ARBA" id="ARBA00023125"/>
    </source>
</evidence>
<dbReference type="InterPro" id="IPR001647">
    <property type="entry name" value="HTH_TetR"/>
</dbReference>
<dbReference type="Gene3D" id="1.10.10.60">
    <property type="entry name" value="Homeodomain-like"/>
    <property type="match status" value="1"/>
</dbReference>
<sequence length="198" mass="22854">MTTKPQLLTIALSHFAQNGYEGTSLADIANEAGIKKPSIYAHFKSKEDLFLHVLRQTLAEFKRRIIRYMIRHVHIPLEQRLYQLIAFLQQQYSDDPIIKFVMRMCFFPHSASEKEIVPLVYGLIDDLEARLLRLFDVHVDQHDLLLVVTTTEAAKGYMTVVDGVMIDMLYSEPSRSVQRLNVIFPIYWRGITPSGTTI</sequence>
<feature type="domain" description="HTH tetR-type" evidence="3">
    <location>
        <begin position="1"/>
        <end position="61"/>
    </location>
</feature>
<dbReference type="PANTHER" id="PTHR43479">
    <property type="entry name" value="ACREF/ENVCD OPERON REPRESSOR-RELATED"/>
    <property type="match status" value="1"/>
</dbReference>
<comment type="caution">
    <text evidence="4">The sequence shown here is derived from an EMBL/GenBank/DDBJ whole genome shotgun (WGS) entry which is preliminary data.</text>
</comment>
<dbReference type="InterPro" id="IPR050624">
    <property type="entry name" value="HTH-type_Tx_Regulator"/>
</dbReference>
<gene>
    <name evidence="4" type="ORF">PTI45_02364</name>
</gene>
<dbReference type="Proteomes" id="UP000094578">
    <property type="component" value="Unassembled WGS sequence"/>
</dbReference>
<dbReference type="GO" id="GO:0003677">
    <property type="term" value="F:DNA binding"/>
    <property type="evidence" value="ECO:0007669"/>
    <property type="project" value="UniProtKB-UniRule"/>
</dbReference>
<dbReference type="RefSeq" id="WP_069327775.1">
    <property type="nucleotide sequence ID" value="NZ_MDER01000039.1"/>
</dbReference>
<keyword evidence="1 2" id="KW-0238">DNA-binding</keyword>